<dbReference type="KEGG" id="bkr:AAFP32_11670"/>
<gene>
    <name evidence="2" type="ORF">AAFP32_11670</name>
</gene>
<feature type="domain" description="Anti-bacteriophage protein A/HamA C-terminal" evidence="1">
    <location>
        <begin position="34"/>
        <end position="249"/>
    </location>
</feature>
<protein>
    <submittedName>
        <fullName evidence="2">Hachiman antiphage defense system protein HamA</fullName>
    </submittedName>
</protein>
<accession>A0AAU7UHE5</accession>
<evidence type="ECO:0000259" key="1">
    <source>
        <dbReference type="Pfam" id="PF08878"/>
    </source>
</evidence>
<dbReference type="EMBL" id="CP158281">
    <property type="protein sequence ID" value="XBV88216.1"/>
    <property type="molecule type" value="Genomic_DNA"/>
</dbReference>
<evidence type="ECO:0000313" key="2">
    <source>
        <dbReference type="EMBL" id="XBV88216.1"/>
    </source>
</evidence>
<dbReference type="RefSeq" id="WP_025388055.1">
    <property type="nucleotide sequence ID" value="NZ_CP158281.1"/>
</dbReference>
<name>A0AAU7UHE5_9MICO</name>
<dbReference type="InterPro" id="IPR014976">
    <property type="entry name" value="AbpA_HamA_C"/>
</dbReference>
<dbReference type="Pfam" id="PF08878">
    <property type="entry name" value="HamA"/>
    <property type="match status" value="1"/>
</dbReference>
<reference evidence="2" key="1">
    <citation type="submission" date="2024-06" db="EMBL/GenBank/DDBJ databases">
        <title>Brevibacterium koreense sp. nov., isolated from jogae-jeotgal, a Korean fermented seafood.</title>
        <authorList>
            <person name="Whon T.W."/>
            <person name="Nam S."/>
            <person name="Kim Y."/>
        </authorList>
    </citation>
    <scope>NUCLEOTIDE SEQUENCE</scope>
    <source>
        <strain evidence="2">CBA3109</strain>
    </source>
</reference>
<organism evidence="2">
    <name type="scientific">Brevibacterium koreense</name>
    <dbReference type="NCBI Taxonomy" id="3140787"/>
    <lineage>
        <taxon>Bacteria</taxon>
        <taxon>Bacillati</taxon>
        <taxon>Actinomycetota</taxon>
        <taxon>Actinomycetes</taxon>
        <taxon>Micrococcales</taxon>
        <taxon>Brevibacteriaceae</taxon>
        <taxon>Brevibacterium</taxon>
    </lineage>
</organism>
<dbReference type="AlphaFoldDB" id="A0AAU7UHE5"/>
<proteinExistence type="predicted"/>
<sequence>MAPLSSWTTSTHEPLNRHSMVHMVAPSATIGSGVDWAASQIPNQYTDPDRVATILAKLGKPKAAKYLKGKLPTSKRTRSGDLGEIIGAQYATLELGFRVVERLRWKDHREMSMRGDDLIGVRASTNGTLELLKGEAKSRARLGTATVTDADDALKRDRGRPSPHALSFVADRLHELGEHTLAELIDDAQLISGISQRQVVQLLFTFTGNDPRALLRANTTAYRGRVKRLAVGLQVSKHQAFIAKVYSKAIADA</sequence>